<dbReference type="AlphaFoldDB" id="A0A951UQU2"/>
<dbReference type="GO" id="GO:0000287">
    <property type="term" value="F:magnesium ion binding"/>
    <property type="evidence" value="ECO:0007669"/>
    <property type="project" value="InterPro"/>
</dbReference>
<dbReference type="Pfam" id="PF13500">
    <property type="entry name" value="AAA_26"/>
    <property type="match status" value="2"/>
</dbReference>
<keyword evidence="5" id="KW-0093">Biotin biosynthesis</keyword>
<keyword evidence="7" id="KW-0460">Magnesium</keyword>
<evidence type="ECO:0000256" key="8">
    <source>
        <dbReference type="ARBA" id="ARBA00047386"/>
    </source>
</evidence>
<evidence type="ECO:0000256" key="6">
    <source>
        <dbReference type="ARBA" id="ARBA00022840"/>
    </source>
</evidence>
<reference evidence="9" key="1">
    <citation type="submission" date="2021-05" db="EMBL/GenBank/DDBJ databases">
        <authorList>
            <person name="Pietrasiak N."/>
            <person name="Ward R."/>
            <person name="Stajich J.E."/>
            <person name="Kurbessoian T."/>
        </authorList>
    </citation>
    <scope>NUCLEOTIDE SEQUENCE</scope>
    <source>
        <strain evidence="9">UHER 2000/2452</strain>
    </source>
</reference>
<evidence type="ECO:0000256" key="7">
    <source>
        <dbReference type="ARBA" id="ARBA00022842"/>
    </source>
</evidence>
<reference evidence="9" key="2">
    <citation type="journal article" date="2022" name="Microbiol. Resour. Announc.">
        <title>Metagenome Sequencing to Explore Phylogenomics of Terrestrial Cyanobacteria.</title>
        <authorList>
            <person name="Ward R.D."/>
            <person name="Stajich J.E."/>
            <person name="Johansen J.R."/>
            <person name="Huntemann M."/>
            <person name="Clum A."/>
            <person name="Foster B."/>
            <person name="Foster B."/>
            <person name="Roux S."/>
            <person name="Palaniappan K."/>
            <person name="Varghese N."/>
            <person name="Mukherjee S."/>
            <person name="Reddy T.B.K."/>
            <person name="Daum C."/>
            <person name="Copeland A."/>
            <person name="Chen I.A."/>
            <person name="Ivanova N.N."/>
            <person name="Kyrpides N.C."/>
            <person name="Shapiro N."/>
            <person name="Eloe-Fadrosh E.A."/>
            <person name="Pietrasiak N."/>
        </authorList>
    </citation>
    <scope>NUCLEOTIDE SEQUENCE</scope>
    <source>
        <strain evidence="9">UHER 2000/2452</strain>
    </source>
</reference>
<name>A0A951UQU2_9CYAN</name>
<evidence type="ECO:0000313" key="9">
    <source>
        <dbReference type="EMBL" id="MBW4660788.1"/>
    </source>
</evidence>
<sequence length="186" mass="20475">MNALLIAGTDTGVGKTVLMTALTAYWQRYRAMSLGLLAPIQCGLDNPLEKTWQQFERLSQQHEFVLVESLGGLGEPITPETTVADLAWDWRLPTILVVPVQPGAIAQAVANVALAHQCRVHLKGIVLNCVRSCHVQEREEWASIDLLQSLTQKPVLGCIPHLADLSDRTKLVQVASNLDLERIIPI</sequence>
<gene>
    <name evidence="9" type="ORF">KME15_19105</name>
</gene>
<dbReference type="SUPFAM" id="SSF52540">
    <property type="entry name" value="P-loop containing nucleoside triphosphate hydrolases"/>
    <property type="match status" value="1"/>
</dbReference>
<dbReference type="EMBL" id="JAHHHD010000026">
    <property type="protein sequence ID" value="MBW4660788.1"/>
    <property type="molecule type" value="Genomic_DNA"/>
</dbReference>
<dbReference type="PANTHER" id="PTHR43210:SF2">
    <property type="entry name" value="ATP-DEPENDENT DETHIOBIOTIN SYNTHETASE BIOD 2"/>
    <property type="match status" value="1"/>
</dbReference>
<dbReference type="GO" id="GO:0009102">
    <property type="term" value="P:biotin biosynthetic process"/>
    <property type="evidence" value="ECO:0007669"/>
    <property type="project" value="UniProtKB-KW"/>
</dbReference>
<dbReference type="GO" id="GO:0005829">
    <property type="term" value="C:cytosol"/>
    <property type="evidence" value="ECO:0007669"/>
    <property type="project" value="TreeGrafter"/>
</dbReference>
<organism evidence="9 10">
    <name type="scientific">Drouetiella hepatica Uher 2000/2452</name>
    <dbReference type="NCBI Taxonomy" id="904376"/>
    <lineage>
        <taxon>Bacteria</taxon>
        <taxon>Bacillati</taxon>
        <taxon>Cyanobacteriota</taxon>
        <taxon>Cyanophyceae</taxon>
        <taxon>Oculatellales</taxon>
        <taxon>Oculatellaceae</taxon>
        <taxon>Drouetiella</taxon>
    </lineage>
</organism>
<keyword evidence="6" id="KW-0067">ATP-binding</keyword>
<dbReference type="PANTHER" id="PTHR43210">
    <property type="entry name" value="DETHIOBIOTIN SYNTHETASE"/>
    <property type="match status" value="1"/>
</dbReference>
<comment type="catalytic activity">
    <reaction evidence="8">
        <text>(7R,8S)-8-amino-7-(carboxyamino)nonanoate + ATP = (4R,5S)-dethiobiotin + ADP + phosphate + H(+)</text>
        <dbReference type="Rhea" id="RHEA:63684"/>
        <dbReference type="ChEBI" id="CHEBI:15378"/>
        <dbReference type="ChEBI" id="CHEBI:30616"/>
        <dbReference type="ChEBI" id="CHEBI:43474"/>
        <dbReference type="ChEBI" id="CHEBI:149470"/>
        <dbReference type="ChEBI" id="CHEBI:149473"/>
        <dbReference type="ChEBI" id="CHEBI:456216"/>
    </reaction>
</comment>
<protein>
    <submittedName>
        <fullName evidence="9">Dethiobiotin synthase</fullName>
    </submittedName>
</protein>
<dbReference type="GO" id="GO:0004141">
    <property type="term" value="F:dethiobiotin synthase activity"/>
    <property type="evidence" value="ECO:0007669"/>
    <property type="project" value="InterPro"/>
</dbReference>
<evidence type="ECO:0000256" key="4">
    <source>
        <dbReference type="ARBA" id="ARBA00022741"/>
    </source>
</evidence>
<evidence type="ECO:0000256" key="5">
    <source>
        <dbReference type="ARBA" id="ARBA00022756"/>
    </source>
</evidence>
<dbReference type="Gene3D" id="3.40.50.300">
    <property type="entry name" value="P-loop containing nucleotide triphosphate hydrolases"/>
    <property type="match status" value="2"/>
</dbReference>
<dbReference type="CDD" id="cd03109">
    <property type="entry name" value="DTBS"/>
    <property type="match status" value="1"/>
</dbReference>
<comment type="caution">
    <text evidence="9">The sequence shown here is derived from an EMBL/GenBank/DDBJ whole genome shotgun (WGS) entry which is preliminary data.</text>
</comment>
<evidence type="ECO:0000256" key="2">
    <source>
        <dbReference type="ARBA" id="ARBA00022598"/>
    </source>
</evidence>
<evidence type="ECO:0000313" key="10">
    <source>
        <dbReference type="Proteomes" id="UP000757435"/>
    </source>
</evidence>
<accession>A0A951UQU2</accession>
<keyword evidence="3" id="KW-0479">Metal-binding</keyword>
<proteinExistence type="predicted"/>
<dbReference type="GO" id="GO:0005524">
    <property type="term" value="F:ATP binding"/>
    <property type="evidence" value="ECO:0007669"/>
    <property type="project" value="UniProtKB-KW"/>
</dbReference>
<dbReference type="InterPro" id="IPR027417">
    <property type="entry name" value="P-loop_NTPase"/>
</dbReference>
<evidence type="ECO:0000256" key="3">
    <source>
        <dbReference type="ARBA" id="ARBA00022723"/>
    </source>
</evidence>
<dbReference type="Proteomes" id="UP000757435">
    <property type="component" value="Unassembled WGS sequence"/>
</dbReference>
<evidence type="ECO:0000256" key="1">
    <source>
        <dbReference type="ARBA" id="ARBA00022490"/>
    </source>
</evidence>
<keyword evidence="1" id="KW-0963">Cytoplasm</keyword>
<dbReference type="InterPro" id="IPR004472">
    <property type="entry name" value="DTB_synth_BioD"/>
</dbReference>
<keyword evidence="2" id="KW-0436">Ligase</keyword>
<dbReference type="PIRSF" id="PIRSF006755">
    <property type="entry name" value="DTB_synth"/>
    <property type="match status" value="1"/>
</dbReference>
<keyword evidence="4" id="KW-0547">Nucleotide-binding</keyword>